<accession>A0ABV4ZRK6</accession>
<comment type="caution">
    <text evidence="2">The sequence shown here is derived from an EMBL/GenBank/DDBJ whole genome shotgun (WGS) entry which is preliminary data.</text>
</comment>
<feature type="domain" description="DUF397" evidence="1">
    <location>
        <begin position="10"/>
        <end position="62"/>
    </location>
</feature>
<dbReference type="Proteomes" id="UP001577267">
    <property type="component" value="Unassembled WGS sequence"/>
</dbReference>
<organism evidence="2 3">
    <name type="scientific">Streptomyces carpaticus</name>
    <dbReference type="NCBI Taxonomy" id="285558"/>
    <lineage>
        <taxon>Bacteria</taxon>
        <taxon>Bacillati</taxon>
        <taxon>Actinomycetota</taxon>
        <taxon>Actinomycetes</taxon>
        <taxon>Kitasatosporales</taxon>
        <taxon>Streptomycetaceae</taxon>
        <taxon>Streptomyces</taxon>
    </lineage>
</organism>
<name>A0ABV4ZRK6_9ACTN</name>
<protein>
    <submittedName>
        <fullName evidence="2">DUF397 domain-containing protein</fullName>
    </submittedName>
</protein>
<proteinExistence type="predicted"/>
<gene>
    <name evidence="2" type="ORF">ACE11A_19785</name>
</gene>
<keyword evidence="3" id="KW-1185">Reference proteome</keyword>
<reference evidence="2 3" key="1">
    <citation type="submission" date="2024-09" db="EMBL/GenBank/DDBJ databases">
        <title>Draft genome sequence of multifaceted antimicrobials producing Streptomyces sp. strain FH1.</title>
        <authorList>
            <person name="Hassan F."/>
            <person name="Ali H."/>
            <person name="Hassan N."/>
            <person name="Nawaz A."/>
        </authorList>
    </citation>
    <scope>NUCLEOTIDE SEQUENCE [LARGE SCALE GENOMIC DNA]</scope>
    <source>
        <strain evidence="2 3">FH1</strain>
    </source>
</reference>
<evidence type="ECO:0000313" key="2">
    <source>
        <dbReference type="EMBL" id="MFB4196583.1"/>
    </source>
</evidence>
<dbReference type="RefSeq" id="WP_375064603.1">
    <property type="nucleotide sequence ID" value="NZ_JBHGBT010000019.1"/>
</dbReference>
<dbReference type="InterPro" id="IPR007278">
    <property type="entry name" value="DUF397"/>
</dbReference>
<sequence>MTARDCIGPWRRSSYSAGNGNCVEVAVLTAGGGIAVRDTKDRTVPAAVIPAPAWTAFLTHLKG</sequence>
<dbReference type="Pfam" id="PF04149">
    <property type="entry name" value="DUF397"/>
    <property type="match status" value="1"/>
</dbReference>
<evidence type="ECO:0000259" key="1">
    <source>
        <dbReference type="Pfam" id="PF04149"/>
    </source>
</evidence>
<dbReference type="EMBL" id="JBHGBT010000019">
    <property type="protein sequence ID" value="MFB4196583.1"/>
    <property type="molecule type" value="Genomic_DNA"/>
</dbReference>
<evidence type="ECO:0000313" key="3">
    <source>
        <dbReference type="Proteomes" id="UP001577267"/>
    </source>
</evidence>